<gene>
    <name evidence="9" type="ORF">OS493_014284</name>
</gene>
<keyword evidence="5" id="KW-0472">Membrane</keyword>
<dbReference type="SUPFAM" id="SSF55073">
    <property type="entry name" value="Nucleotide cyclase"/>
    <property type="match status" value="1"/>
</dbReference>
<dbReference type="PROSITE" id="PS50125">
    <property type="entry name" value="GUANYLATE_CYCLASE_2"/>
    <property type="match status" value="1"/>
</dbReference>
<keyword evidence="4" id="KW-1133">Transmembrane helix</keyword>
<keyword evidence="10" id="KW-1185">Reference proteome</keyword>
<evidence type="ECO:0000256" key="6">
    <source>
        <dbReference type="ARBA" id="ARBA00023239"/>
    </source>
</evidence>
<keyword evidence="2" id="KW-0812">Transmembrane</keyword>
<evidence type="ECO:0000256" key="7">
    <source>
        <dbReference type="SAM" id="Coils"/>
    </source>
</evidence>
<evidence type="ECO:0000259" key="8">
    <source>
        <dbReference type="PROSITE" id="PS50125"/>
    </source>
</evidence>
<feature type="domain" description="Guanylate cyclase" evidence="8">
    <location>
        <begin position="96"/>
        <end position="226"/>
    </location>
</feature>
<dbReference type="InterPro" id="IPR050401">
    <property type="entry name" value="Cyclic_nucleotide_synthase"/>
</dbReference>
<evidence type="ECO:0000256" key="4">
    <source>
        <dbReference type="ARBA" id="ARBA00022989"/>
    </source>
</evidence>
<dbReference type="InterPro" id="IPR029787">
    <property type="entry name" value="Nucleotide_cyclase"/>
</dbReference>
<dbReference type="CDD" id="cd07302">
    <property type="entry name" value="CHD"/>
    <property type="match status" value="1"/>
</dbReference>
<keyword evidence="7" id="KW-0175">Coiled coil</keyword>
<dbReference type="OrthoDB" id="5975751at2759"/>
<evidence type="ECO:0000256" key="1">
    <source>
        <dbReference type="ARBA" id="ARBA00004370"/>
    </source>
</evidence>
<dbReference type="Gene3D" id="6.10.250.780">
    <property type="match status" value="1"/>
</dbReference>
<comment type="subcellular location">
    <subcellularLocation>
        <location evidence="1">Membrane</location>
    </subcellularLocation>
</comment>
<dbReference type="Gene3D" id="3.30.70.1230">
    <property type="entry name" value="Nucleotide cyclase"/>
    <property type="match status" value="1"/>
</dbReference>
<dbReference type="Pfam" id="PF00211">
    <property type="entry name" value="Guanylate_cyc"/>
    <property type="match status" value="1"/>
</dbReference>
<dbReference type="GO" id="GO:0035556">
    <property type="term" value="P:intracellular signal transduction"/>
    <property type="evidence" value="ECO:0007669"/>
    <property type="project" value="InterPro"/>
</dbReference>
<comment type="caution">
    <text evidence="9">The sequence shown here is derived from an EMBL/GenBank/DDBJ whole genome shotgun (WGS) entry which is preliminary data.</text>
</comment>
<evidence type="ECO:0000256" key="3">
    <source>
        <dbReference type="ARBA" id="ARBA00022741"/>
    </source>
</evidence>
<protein>
    <recommendedName>
        <fullName evidence="8">Guanylate cyclase domain-containing protein</fullName>
    </recommendedName>
</protein>
<name>A0A9X0CRU2_9CNID</name>
<dbReference type="GO" id="GO:0001653">
    <property type="term" value="F:peptide receptor activity"/>
    <property type="evidence" value="ECO:0007669"/>
    <property type="project" value="TreeGrafter"/>
</dbReference>
<keyword evidence="6" id="KW-0456">Lyase</keyword>
<dbReference type="GO" id="GO:0004383">
    <property type="term" value="F:guanylate cyclase activity"/>
    <property type="evidence" value="ECO:0007669"/>
    <property type="project" value="TreeGrafter"/>
</dbReference>
<evidence type="ECO:0000256" key="5">
    <source>
        <dbReference type="ARBA" id="ARBA00023136"/>
    </source>
</evidence>
<sequence length="302" mass="34374">MVDCWSDDPEERPHFFRIVDRLKKISGRASNIIENMVSMMAKHANHLEKLVDERTRQLNEEKERTDKLLNRLLPPLVTEQLKIKTSVQAMEFEEVTMFFSDIVGFTKLASSSRPLEIVALLNDLNVAFDEIITRFDVYKVETVGDAYVVVSGCPKLNGIKHAGEIASMALELLSHMFFFRVRHLPDHQLQLRIGIHTGPVVAGVVGVTMPRFCLYGHTVHIASKMESSGLPHRIHVSRESRSRLVELGGYHLREKGQVQIKRLGLVTTYWLIGKEGFDKPLPDPPLETLEPLFETLDVYYAS</sequence>
<dbReference type="AlphaFoldDB" id="A0A9X0CRU2"/>
<dbReference type="Proteomes" id="UP001163046">
    <property type="component" value="Unassembled WGS sequence"/>
</dbReference>
<feature type="coiled-coil region" evidence="7">
    <location>
        <begin position="44"/>
        <end position="71"/>
    </location>
</feature>
<keyword evidence="3" id="KW-0547">Nucleotide-binding</keyword>
<accession>A0A9X0CRU2</accession>
<evidence type="ECO:0000313" key="10">
    <source>
        <dbReference type="Proteomes" id="UP001163046"/>
    </source>
</evidence>
<dbReference type="GO" id="GO:0007168">
    <property type="term" value="P:receptor guanylyl cyclase signaling pathway"/>
    <property type="evidence" value="ECO:0007669"/>
    <property type="project" value="TreeGrafter"/>
</dbReference>
<dbReference type="PANTHER" id="PTHR11920:SF501">
    <property type="entry name" value="GUANYLATE CYCLASE 32E"/>
    <property type="match status" value="1"/>
</dbReference>
<organism evidence="9 10">
    <name type="scientific">Desmophyllum pertusum</name>
    <dbReference type="NCBI Taxonomy" id="174260"/>
    <lineage>
        <taxon>Eukaryota</taxon>
        <taxon>Metazoa</taxon>
        <taxon>Cnidaria</taxon>
        <taxon>Anthozoa</taxon>
        <taxon>Hexacorallia</taxon>
        <taxon>Scleractinia</taxon>
        <taxon>Caryophylliina</taxon>
        <taxon>Caryophylliidae</taxon>
        <taxon>Desmophyllum</taxon>
    </lineage>
</organism>
<dbReference type="GO" id="GO:0005886">
    <property type="term" value="C:plasma membrane"/>
    <property type="evidence" value="ECO:0007669"/>
    <property type="project" value="TreeGrafter"/>
</dbReference>
<dbReference type="InterPro" id="IPR001054">
    <property type="entry name" value="A/G_cyclase"/>
</dbReference>
<evidence type="ECO:0000256" key="2">
    <source>
        <dbReference type="ARBA" id="ARBA00022692"/>
    </source>
</evidence>
<reference evidence="9" key="1">
    <citation type="submission" date="2023-01" db="EMBL/GenBank/DDBJ databases">
        <title>Genome assembly of the deep-sea coral Lophelia pertusa.</title>
        <authorList>
            <person name="Herrera S."/>
            <person name="Cordes E."/>
        </authorList>
    </citation>
    <scope>NUCLEOTIDE SEQUENCE</scope>
    <source>
        <strain evidence="9">USNM1676648</strain>
        <tissue evidence="9">Polyp</tissue>
    </source>
</reference>
<dbReference type="SMART" id="SM00044">
    <property type="entry name" value="CYCc"/>
    <property type="match status" value="1"/>
</dbReference>
<dbReference type="PANTHER" id="PTHR11920">
    <property type="entry name" value="GUANYLYL CYCLASE"/>
    <property type="match status" value="1"/>
</dbReference>
<dbReference type="GO" id="GO:0004016">
    <property type="term" value="F:adenylate cyclase activity"/>
    <property type="evidence" value="ECO:0007669"/>
    <property type="project" value="TreeGrafter"/>
</dbReference>
<proteinExistence type="predicted"/>
<evidence type="ECO:0000313" key="9">
    <source>
        <dbReference type="EMBL" id="KAJ7373136.1"/>
    </source>
</evidence>
<dbReference type="EMBL" id="MU826832">
    <property type="protein sequence ID" value="KAJ7373136.1"/>
    <property type="molecule type" value="Genomic_DNA"/>
</dbReference>
<dbReference type="FunFam" id="3.30.70.1230:FF:000015">
    <property type="entry name" value="Guanylate cyclase"/>
    <property type="match status" value="1"/>
</dbReference>
<dbReference type="GO" id="GO:0000166">
    <property type="term" value="F:nucleotide binding"/>
    <property type="evidence" value="ECO:0007669"/>
    <property type="project" value="UniProtKB-KW"/>
</dbReference>